<proteinExistence type="inferred from homology"/>
<dbReference type="InterPro" id="IPR037510">
    <property type="entry name" value="PdxA"/>
</dbReference>
<comment type="similarity">
    <text evidence="7">Belongs to the PdxA family.</text>
</comment>
<evidence type="ECO:0000256" key="6">
    <source>
        <dbReference type="ARBA" id="ARBA00023096"/>
    </source>
</evidence>
<keyword evidence="3 7" id="KW-0521">NADP</keyword>
<dbReference type="EC" id="1.1.1.262" evidence="7"/>
<comment type="caution">
    <text evidence="8">The sequence shown here is derived from an EMBL/GenBank/DDBJ whole genome shotgun (WGS) entry which is preliminary data.</text>
</comment>
<dbReference type="GO" id="GO:0005737">
    <property type="term" value="C:cytoplasm"/>
    <property type="evidence" value="ECO:0007669"/>
    <property type="project" value="UniProtKB-SubCell"/>
</dbReference>
<keyword evidence="2 7" id="KW-0479">Metal-binding</keyword>
<dbReference type="Pfam" id="PF04166">
    <property type="entry name" value="PdxA"/>
    <property type="match status" value="1"/>
</dbReference>
<dbReference type="GO" id="GO:0008615">
    <property type="term" value="P:pyridoxine biosynthetic process"/>
    <property type="evidence" value="ECO:0007669"/>
    <property type="project" value="UniProtKB-UniRule"/>
</dbReference>
<keyword evidence="7" id="KW-0862">Zinc</keyword>
<dbReference type="AlphaFoldDB" id="A0AAW9RSQ2"/>
<dbReference type="EMBL" id="JAZHOF010000007">
    <property type="protein sequence ID" value="MEJ8573368.1"/>
    <property type="molecule type" value="Genomic_DNA"/>
</dbReference>
<dbReference type="PANTHER" id="PTHR30004">
    <property type="entry name" value="4-HYDROXYTHREONINE-4-PHOSPHATE DEHYDROGENASE"/>
    <property type="match status" value="1"/>
</dbReference>
<feature type="binding site" evidence="7">
    <location>
        <position position="281"/>
    </location>
    <ligand>
        <name>a divalent metal cation</name>
        <dbReference type="ChEBI" id="CHEBI:60240"/>
        <note>ligand shared between dimeric partners</note>
    </ligand>
</feature>
<comment type="function">
    <text evidence="7">Catalyzes the NAD(P)-dependent oxidation of 4-(phosphooxy)-L-threonine (HTP) into 2-amino-3-oxo-4-(phosphooxy)butyric acid which spontaneously decarboxylates to form 3-amino-2-oxopropyl phosphate (AHAP).</text>
</comment>
<evidence type="ECO:0000313" key="9">
    <source>
        <dbReference type="Proteomes" id="UP001378188"/>
    </source>
</evidence>
<gene>
    <name evidence="7 8" type="primary">pdxA</name>
    <name evidence="8" type="ORF">V3328_17905</name>
</gene>
<dbReference type="NCBIfam" id="NF003699">
    <property type="entry name" value="PRK05312.1"/>
    <property type="match status" value="1"/>
</dbReference>
<feature type="binding site" evidence="7">
    <location>
        <position position="289"/>
    </location>
    <ligand>
        <name>substrate</name>
    </ligand>
</feature>
<evidence type="ECO:0000256" key="2">
    <source>
        <dbReference type="ARBA" id="ARBA00022723"/>
    </source>
</evidence>
<feature type="binding site" evidence="7">
    <location>
        <position position="226"/>
    </location>
    <ligand>
        <name>a divalent metal cation</name>
        <dbReference type="ChEBI" id="CHEBI:60240"/>
        <note>ligand shared between dimeric partners</note>
    </ligand>
</feature>
<comment type="miscellaneous">
    <text evidence="7">The active site is located at the dimer interface.</text>
</comment>
<feature type="binding site" evidence="7">
    <location>
        <position position="148"/>
    </location>
    <ligand>
        <name>substrate</name>
    </ligand>
</feature>
<keyword evidence="1 7" id="KW-0963">Cytoplasm</keyword>
<dbReference type="RefSeq" id="WP_340331191.1">
    <property type="nucleotide sequence ID" value="NZ_JAZHOF010000007.1"/>
</dbReference>
<dbReference type="NCBIfam" id="TIGR00557">
    <property type="entry name" value="pdxA"/>
    <property type="match status" value="1"/>
</dbReference>
<dbReference type="HAMAP" id="MF_00536">
    <property type="entry name" value="PdxA"/>
    <property type="match status" value="1"/>
</dbReference>
<comment type="subcellular location">
    <subcellularLocation>
        <location evidence="7">Cytoplasm</location>
    </subcellularLocation>
</comment>
<dbReference type="GO" id="GO:0050897">
    <property type="term" value="F:cobalt ion binding"/>
    <property type="evidence" value="ECO:0007669"/>
    <property type="project" value="UniProtKB-UniRule"/>
</dbReference>
<evidence type="ECO:0000256" key="1">
    <source>
        <dbReference type="ARBA" id="ARBA00022490"/>
    </source>
</evidence>
<protein>
    <recommendedName>
        <fullName evidence="7">4-hydroxythreonine-4-phosphate dehydrogenase</fullName>
        <ecNumber evidence="7">1.1.1.262</ecNumber>
    </recommendedName>
    <alternativeName>
        <fullName evidence="7">4-(phosphohydroxy)-L-threonine dehydrogenase</fullName>
    </alternativeName>
</protein>
<keyword evidence="4 7" id="KW-0560">Oxidoreductase</keyword>
<keyword evidence="6 7" id="KW-0664">Pyridoxine biosynthesis</keyword>
<dbReference type="GO" id="GO:0000287">
    <property type="term" value="F:magnesium ion binding"/>
    <property type="evidence" value="ECO:0007669"/>
    <property type="project" value="UniProtKB-UniRule"/>
</dbReference>
<dbReference type="PANTHER" id="PTHR30004:SF6">
    <property type="entry name" value="D-THREONATE 4-PHOSPHATE DEHYDROGENASE"/>
    <property type="match status" value="1"/>
</dbReference>
<dbReference type="InterPro" id="IPR005255">
    <property type="entry name" value="PdxA_fam"/>
</dbReference>
<reference evidence="8 9" key="1">
    <citation type="submission" date="2024-02" db="EMBL/GenBank/DDBJ databases">
        <title>Genome analysis and characterization of Microbaculum marinisediminis sp. nov., isolated from marine sediment.</title>
        <authorList>
            <person name="Du Z.-J."/>
            <person name="Ye Y.-Q."/>
            <person name="Zhang Z.-R."/>
            <person name="Yuan S.-M."/>
            <person name="Zhang X.-Y."/>
        </authorList>
    </citation>
    <scope>NUCLEOTIDE SEQUENCE [LARGE SCALE GENOMIC DNA]</scope>
    <source>
        <strain evidence="8 9">SDUM1044001</strain>
    </source>
</reference>
<feature type="binding site" evidence="7">
    <location>
        <position position="307"/>
    </location>
    <ligand>
        <name>substrate</name>
    </ligand>
</feature>
<dbReference type="GO" id="GO:0042823">
    <property type="term" value="P:pyridoxal phosphate biosynthetic process"/>
    <property type="evidence" value="ECO:0007669"/>
    <property type="project" value="UniProtKB-UniRule"/>
</dbReference>
<comment type="pathway">
    <text evidence="7">Cofactor biosynthesis; pyridoxine 5'-phosphate biosynthesis; pyridoxine 5'-phosphate from D-erythrose 4-phosphate: step 4/5.</text>
</comment>
<keyword evidence="7" id="KW-0170">Cobalt</keyword>
<comment type="catalytic activity">
    <reaction evidence="7">
        <text>4-(phosphooxy)-L-threonine + NAD(+) = 3-amino-2-oxopropyl phosphate + CO2 + NADH</text>
        <dbReference type="Rhea" id="RHEA:32275"/>
        <dbReference type="ChEBI" id="CHEBI:16526"/>
        <dbReference type="ChEBI" id="CHEBI:57279"/>
        <dbReference type="ChEBI" id="CHEBI:57540"/>
        <dbReference type="ChEBI" id="CHEBI:57945"/>
        <dbReference type="ChEBI" id="CHEBI:58452"/>
        <dbReference type="EC" id="1.1.1.262"/>
    </reaction>
</comment>
<evidence type="ECO:0000256" key="3">
    <source>
        <dbReference type="ARBA" id="ARBA00022857"/>
    </source>
</evidence>
<dbReference type="GO" id="GO:0050570">
    <property type="term" value="F:4-hydroxythreonine-4-phosphate dehydrogenase activity"/>
    <property type="evidence" value="ECO:0007669"/>
    <property type="project" value="UniProtKB-UniRule"/>
</dbReference>
<evidence type="ECO:0000256" key="4">
    <source>
        <dbReference type="ARBA" id="ARBA00023002"/>
    </source>
</evidence>
<name>A0AAW9RSQ2_9HYPH</name>
<dbReference type="Proteomes" id="UP001378188">
    <property type="component" value="Unassembled WGS sequence"/>
</dbReference>
<feature type="binding site" evidence="7">
    <location>
        <position position="181"/>
    </location>
    <ligand>
        <name>a divalent metal cation</name>
        <dbReference type="ChEBI" id="CHEBI:60240"/>
        <note>ligand shared between dimeric partners</note>
    </ligand>
</feature>
<keyword evidence="5 7" id="KW-0520">NAD</keyword>
<keyword evidence="9" id="KW-1185">Reference proteome</keyword>
<evidence type="ECO:0000256" key="5">
    <source>
        <dbReference type="ARBA" id="ARBA00023027"/>
    </source>
</evidence>
<dbReference type="Gene3D" id="3.40.718.10">
    <property type="entry name" value="Isopropylmalate Dehydrogenase"/>
    <property type="match status" value="1"/>
</dbReference>
<dbReference type="GO" id="GO:0051287">
    <property type="term" value="F:NAD binding"/>
    <property type="evidence" value="ECO:0007669"/>
    <property type="project" value="InterPro"/>
</dbReference>
<comment type="cofactor">
    <cofactor evidence="7">
        <name>Zn(2+)</name>
        <dbReference type="ChEBI" id="CHEBI:29105"/>
    </cofactor>
    <cofactor evidence="7">
        <name>Mg(2+)</name>
        <dbReference type="ChEBI" id="CHEBI:18420"/>
    </cofactor>
    <cofactor evidence="7">
        <name>Co(2+)</name>
        <dbReference type="ChEBI" id="CHEBI:48828"/>
    </cofactor>
    <text evidence="7">Binds 1 divalent metal cation per subunit. Can use ions such as Zn(2+), Mg(2+) or Co(2+).</text>
</comment>
<feature type="binding site" evidence="7">
    <location>
        <position position="298"/>
    </location>
    <ligand>
        <name>substrate</name>
    </ligand>
</feature>
<evidence type="ECO:0000256" key="7">
    <source>
        <dbReference type="HAMAP-Rule" id="MF_00536"/>
    </source>
</evidence>
<comment type="subunit">
    <text evidence="7">Homodimer.</text>
</comment>
<accession>A0AAW9RSQ2</accession>
<organism evidence="8 9">
    <name type="scientific">Microbaculum marinum</name>
    <dbReference type="NCBI Taxonomy" id="1764581"/>
    <lineage>
        <taxon>Bacteria</taxon>
        <taxon>Pseudomonadati</taxon>
        <taxon>Pseudomonadota</taxon>
        <taxon>Alphaproteobacteria</taxon>
        <taxon>Hyphomicrobiales</taxon>
        <taxon>Tepidamorphaceae</taxon>
        <taxon>Microbaculum</taxon>
    </lineage>
</organism>
<dbReference type="GO" id="GO:0008270">
    <property type="term" value="F:zinc ion binding"/>
    <property type="evidence" value="ECO:0007669"/>
    <property type="project" value="UniProtKB-UniRule"/>
</dbReference>
<evidence type="ECO:0000313" key="8">
    <source>
        <dbReference type="EMBL" id="MEJ8573368.1"/>
    </source>
</evidence>
<dbReference type="SUPFAM" id="SSF53659">
    <property type="entry name" value="Isocitrate/Isopropylmalate dehydrogenase-like"/>
    <property type="match status" value="1"/>
</dbReference>
<keyword evidence="7" id="KW-0460">Magnesium</keyword>
<feature type="binding site" evidence="7">
    <location>
        <position position="147"/>
    </location>
    <ligand>
        <name>substrate</name>
    </ligand>
</feature>
<sequence>MTSAKAAADSMAPLAVTMGEPAGIGPELAGQAWQRRLQDGIAPFYCLADPAFLSSRFKTAGLDVPVRVISDAPEAAATFPSALPVLALDNPVRSGRAGAPSRDDAPAVLESIERAVDEVVSGAGRAVMTSPVQKETLYDSGFSFPGHTEFLGDLVTRHGLTARPVMMIASEELRVVPVTIHVPLADVPRLLTTGMIVETAMIVARELTARFGIETPRLAVTGLNPHAGEGARIGLEDRDIVAPAVLQLREAGVAATGPHPADTLFHDTARSGYDAVIAMYHDQALIPIKTIAFETAVNVTLGLPIVRTSPDHGTALPLAGTGRASPSSLIAALRMADRLSRVP</sequence>